<sequence>MVDLTGPERADRGQVLLVTTFGIAVLFVVLALALNASAYSQTMAASHGDDGRDAVAFADAAVEGTDGTLAYVNHHNDTDYTTLQTELDEGVADWSESADGYAARRGGRATVSVTGTTEGTHIVQNVSTRPMTNVSGADNWTLATGVSGTRDARLNVSESALVTPAADDTPSALLDAHAFHLDVTDGSDVWRLFVYRKSGDVVVRVQDTSGSLQPRCAVSAGGDGYAVVDLSNGSVEGTHCPQVAEFDAVGGSYDVEYHWGSNAAGNYTMTVDRSRPFVEDSDYGTAGSGDPHVTERLYSASVRVTYETPQSSYVTETTVLAGDADE</sequence>
<reference evidence="2" key="1">
    <citation type="journal article" date="2014" name="Int. J. Syst. Evol. Microbiol.">
        <title>Complete genome sequence of Corynebacterium casei LMG S-19264T (=DSM 44701T), isolated from a smear-ripened cheese.</title>
        <authorList>
            <consortium name="US DOE Joint Genome Institute (JGI-PGF)"/>
            <person name="Walter F."/>
            <person name="Albersmeier A."/>
            <person name="Kalinowski J."/>
            <person name="Ruckert C."/>
        </authorList>
    </citation>
    <scope>NUCLEOTIDE SEQUENCE</scope>
    <source>
        <strain evidence="2">JCM 17820</strain>
    </source>
</reference>
<keyword evidence="1" id="KW-1133">Transmembrane helix</keyword>
<organism evidence="2 3">
    <name type="scientific">Haloarcula pellucida</name>
    <dbReference type="NCBI Taxonomy" id="1427151"/>
    <lineage>
        <taxon>Archaea</taxon>
        <taxon>Methanobacteriati</taxon>
        <taxon>Methanobacteriota</taxon>
        <taxon>Stenosarchaea group</taxon>
        <taxon>Halobacteria</taxon>
        <taxon>Halobacteriales</taxon>
        <taxon>Haloarculaceae</taxon>
        <taxon>Haloarcula</taxon>
    </lineage>
</organism>
<dbReference type="AlphaFoldDB" id="A0A830GKU3"/>
<reference evidence="2" key="2">
    <citation type="submission" date="2020-09" db="EMBL/GenBank/DDBJ databases">
        <authorList>
            <person name="Sun Q."/>
            <person name="Ohkuma M."/>
        </authorList>
    </citation>
    <scope>NUCLEOTIDE SEQUENCE</scope>
    <source>
        <strain evidence="2">JCM 17820</strain>
    </source>
</reference>
<gene>
    <name evidence="2" type="ORF">GCM10009030_16990</name>
</gene>
<accession>A0A830GKU3</accession>
<name>A0A830GKU3_9EURY</name>
<keyword evidence="3" id="KW-1185">Reference proteome</keyword>
<feature type="transmembrane region" description="Helical" evidence="1">
    <location>
        <begin position="15"/>
        <end position="34"/>
    </location>
</feature>
<evidence type="ECO:0000256" key="1">
    <source>
        <dbReference type="SAM" id="Phobius"/>
    </source>
</evidence>
<dbReference type="RefSeq" id="WP_188996421.1">
    <property type="nucleotide sequence ID" value="NZ_BMOU01000002.1"/>
</dbReference>
<dbReference type="EMBL" id="BMOU01000002">
    <property type="protein sequence ID" value="GGN92594.1"/>
    <property type="molecule type" value="Genomic_DNA"/>
</dbReference>
<keyword evidence="1" id="KW-0472">Membrane</keyword>
<dbReference type="Proteomes" id="UP000605784">
    <property type="component" value="Unassembled WGS sequence"/>
</dbReference>
<evidence type="ECO:0000313" key="2">
    <source>
        <dbReference type="EMBL" id="GGN92594.1"/>
    </source>
</evidence>
<comment type="caution">
    <text evidence="2">The sequence shown here is derived from an EMBL/GenBank/DDBJ whole genome shotgun (WGS) entry which is preliminary data.</text>
</comment>
<evidence type="ECO:0000313" key="3">
    <source>
        <dbReference type="Proteomes" id="UP000605784"/>
    </source>
</evidence>
<protein>
    <submittedName>
        <fullName evidence="2">Uncharacterized protein</fullName>
    </submittedName>
</protein>
<keyword evidence="1" id="KW-0812">Transmembrane</keyword>
<proteinExistence type="predicted"/>